<organism evidence="1 2">
    <name type="scientific">Heracleum sosnowskyi</name>
    <dbReference type="NCBI Taxonomy" id="360622"/>
    <lineage>
        <taxon>Eukaryota</taxon>
        <taxon>Viridiplantae</taxon>
        <taxon>Streptophyta</taxon>
        <taxon>Embryophyta</taxon>
        <taxon>Tracheophyta</taxon>
        <taxon>Spermatophyta</taxon>
        <taxon>Magnoliopsida</taxon>
        <taxon>eudicotyledons</taxon>
        <taxon>Gunneridae</taxon>
        <taxon>Pentapetalae</taxon>
        <taxon>asterids</taxon>
        <taxon>campanulids</taxon>
        <taxon>Apiales</taxon>
        <taxon>Apiaceae</taxon>
        <taxon>Apioideae</taxon>
        <taxon>apioid superclade</taxon>
        <taxon>Tordylieae</taxon>
        <taxon>Tordyliinae</taxon>
        <taxon>Heracleum</taxon>
    </lineage>
</organism>
<evidence type="ECO:0000313" key="2">
    <source>
        <dbReference type="Proteomes" id="UP001237642"/>
    </source>
</evidence>
<dbReference type="GO" id="GO:0009941">
    <property type="term" value="C:chloroplast envelope"/>
    <property type="evidence" value="ECO:0007669"/>
    <property type="project" value="TreeGrafter"/>
</dbReference>
<gene>
    <name evidence="1" type="ORF">POM88_018473</name>
</gene>
<accession>A0AAD8IUI7</accession>
<reference evidence="1" key="2">
    <citation type="submission" date="2023-05" db="EMBL/GenBank/DDBJ databases">
        <authorList>
            <person name="Schelkunov M.I."/>
        </authorList>
    </citation>
    <scope>NUCLEOTIDE SEQUENCE</scope>
    <source>
        <strain evidence="1">Hsosn_3</strain>
        <tissue evidence="1">Leaf</tissue>
    </source>
</reference>
<dbReference type="EMBL" id="JAUIZM010000004">
    <property type="protein sequence ID" value="KAK1390295.1"/>
    <property type="molecule type" value="Genomic_DNA"/>
</dbReference>
<dbReference type="AlphaFoldDB" id="A0AAD8IUI7"/>
<sequence>MQLQLSMVELKFVVHFSFGGTSKLLVNSCIRFQAPDLIAGPISFRVNSGLSFDLKNQERPASVKDPVFSAEYALQVLGSAKATAWYSPKQKEIMIGLRFFEK</sequence>
<evidence type="ECO:0000313" key="1">
    <source>
        <dbReference type="EMBL" id="KAK1390295.1"/>
    </source>
</evidence>
<dbReference type="GO" id="GO:0034196">
    <property type="term" value="P:acylglycerol transport"/>
    <property type="evidence" value="ECO:0007669"/>
    <property type="project" value="InterPro"/>
</dbReference>
<dbReference type="PANTHER" id="PTHR34954:SF4">
    <property type="entry name" value="PROTEIN TRIGALACTOSYLDIACYLGLYCEROL 4, CHLOROPLASTIC"/>
    <property type="match status" value="1"/>
</dbReference>
<dbReference type="GO" id="GO:1990052">
    <property type="term" value="P:ER to chloroplast lipid transport"/>
    <property type="evidence" value="ECO:0007669"/>
    <property type="project" value="InterPro"/>
</dbReference>
<protein>
    <submittedName>
        <fullName evidence="1">Uncharacterized protein</fullName>
    </submittedName>
</protein>
<dbReference type="PANTHER" id="PTHR34954">
    <property type="entry name" value="EXPRESSED PROTEIN"/>
    <property type="match status" value="1"/>
</dbReference>
<dbReference type="GO" id="GO:0070300">
    <property type="term" value="F:phosphatidic acid binding"/>
    <property type="evidence" value="ECO:0007669"/>
    <property type="project" value="InterPro"/>
</dbReference>
<reference evidence="1" key="1">
    <citation type="submission" date="2023-02" db="EMBL/GenBank/DDBJ databases">
        <title>Genome of toxic invasive species Heracleum sosnowskyi carries increased number of genes despite the absence of recent whole-genome duplications.</title>
        <authorList>
            <person name="Schelkunov M."/>
            <person name="Shtratnikova V."/>
            <person name="Makarenko M."/>
            <person name="Klepikova A."/>
            <person name="Omelchenko D."/>
            <person name="Novikova G."/>
            <person name="Obukhova E."/>
            <person name="Bogdanov V."/>
            <person name="Penin A."/>
            <person name="Logacheva M."/>
        </authorList>
    </citation>
    <scope>NUCLEOTIDE SEQUENCE</scope>
    <source>
        <strain evidence="1">Hsosn_3</strain>
        <tissue evidence="1">Leaf</tissue>
    </source>
</reference>
<name>A0AAD8IUI7_9APIA</name>
<dbReference type="Proteomes" id="UP001237642">
    <property type="component" value="Unassembled WGS sequence"/>
</dbReference>
<keyword evidence="2" id="KW-1185">Reference proteome</keyword>
<comment type="caution">
    <text evidence="1">The sequence shown here is derived from an EMBL/GenBank/DDBJ whole genome shotgun (WGS) entry which is preliminary data.</text>
</comment>
<proteinExistence type="predicted"/>
<dbReference type="InterPro" id="IPR044160">
    <property type="entry name" value="TGD4-like"/>
</dbReference>